<dbReference type="GO" id="GO:0036297">
    <property type="term" value="P:interstrand cross-link repair"/>
    <property type="evidence" value="ECO:0007669"/>
    <property type="project" value="InterPro"/>
</dbReference>
<accession>A0A672GYW6</accession>
<evidence type="ECO:0000313" key="2">
    <source>
        <dbReference type="Proteomes" id="UP000472267"/>
    </source>
</evidence>
<dbReference type="Proteomes" id="UP000472267">
    <property type="component" value="Chromosome 12"/>
</dbReference>
<protein>
    <submittedName>
        <fullName evidence="1">FA complementation group C</fullName>
    </submittedName>
</protein>
<dbReference type="InterPro" id="IPR000686">
    <property type="entry name" value="FANCC"/>
</dbReference>
<dbReference type="InParanoid" id="A0A672GYW6"/>
<reference evidence="1" key="1">
    <citation type="submission" date="2019-06" db="EMBL/GenBank/DDBJ databases">
        <authorList>
            <consortium name="Wellcome Sanger Institute Data Sharing"/>
        </authorList>
    </citation>
    <scope>NUCLEOTIDE SEQUENCE [LARGE SCALE GENOMIC DNA]</scope>
</reference>
<dbReference type="PANTHER" id="PTHR16798:SF0">
    <property type="entry name" value="FANCONI ANEMIA GROUP C PROTEIN"/>
    <property type="match status" value="1"/>
</dbReference>
<dbReference type="Ensembl" id="ENSSFAT00005017374.1">
    <property type="protein sequence ID" value="ENSSFAP00005016719.1"/>
    <property type="gene ID" value="ENSSFAG00005008855.1"/>
</dbReference>
<name>A0A672GYW6_SALFA</name>
<dbReference type="GO" id="GO:0006289">
    <property type="term" value="P:nucleotide-excision repair"/>
    <property type="evidence" value="ECO:0007669"/>
    <property type="project" value="TreeGrafter"/>
</dbReference>
<dbReference type="PANTHER" id="PTHR16798">
    <property type="entry name" value="FANCONI ANEMIA GROUP C PROTEIN FANCC"/>
    <property type="match status" value="1"/>
</dbReference>
<dbReference type="GO" id="GO:0043240">
    <property type="term" value="C:Fanconi anaemia nuclear complex"/>
    <property type="evidence" value="ECO:0007669"/>
    <property type="project" value="InterPro"/>
</dbReference>
<reference evidence="1" key="2">
    <citation type="submission" date="2025-08" db="UniProtKB">
        <authorList>
            <consortium name="Ensembl"/>
        </authorList>
    </citation>
    <scope>IDENTIFICATION</scope>
</reference>
<evidence type="ECO:0000313" key="1">
    <source>
        <dbReference type="Ensembl" id="ENSSFAP00005016719.1"/>
    </source>
</evidence>
<dbReference type="Pfam" id="PF02106">
    <property type="entry name" value="Fanconi_C"/>
    <property type="match status" value="3"/>
</dbReference>
<reference evidence="1" key="3">
    <citation type="submission" date="2025-09" db="UniProtKB">
        <authorList>
            <consortium name="Ensembl"/>
        </authorList>
    </citation>
    <scope>IDENTIFICATION</scope>
</reference>
<keyword evidence="2" id="KW-1185">Reference proteome</keyword>
<proteinExistence type="predicted"/>
<sequence>VSGVKESGMQFWLDKAVAWSQADGPDSQRDTCLHLSRLRDFLQQLLTHIHNMSSTAETMQRLPLLGQFLGYLCWNPFVTADGSSRGLLLQCVLGLHSEHPSSAVERKANQWIRKTLCQLATEEDEFAIQVFMKHVILFIFRLKCISSCSCSCDVVLATSDACVPLVTYPEASPVVSALLQRPVTCSKILNQLVRHLVCAHINEPCCFSGSLSLEGPALVSLWRRSLSSLEGAVLDLMESSVAAGCTPQIREQQVARSLLVGSFLFLITTSLYVFSSEATCIAVLRVITPPGLSGCVLAEMPREAWRNHLNWLSRSLQRLTEEGEEGDGDGDGVFEAWFLLVQCAHWVQVAVQLLATSGPEDCGLLLWLLTFYHHPTDRWHHRAAQLVQAGEAWDHLLAVFVASPHPAPADRLRSLVALLSPRARNPPPLAPSLTISLLVNFAVFCQLPLSASAGILQTVRKRLVCCLTLTNTLPTPEYLSVRLLIFTSFNYRVAEESITGSHHFLKAFPNCLL</sequence>
<dbReference type="GO" id="GO:0034599">
    <property type="term" value="P:cellular response to oxidative stress"/>
    <property type="evidence" value="ECO:0007669"/>
    <property type="project" value="TreeGrafter"/>
</dbReference>
<dbReference type="AlphaFoldDB" id="A0A672GYW6"/>
<organism evidence="1 2">
    <name type="scientific">Salarias fasciatus</name>
    <name type="common">Jewelled blenny</name>
    <name type="synonym">Blennius fasciatus</name>
    <dbReference type="NCBI Taxonomy" id="181472"/>
    <lineage>
        <taxon>Eukaryota</taxon>
        <taxon>Metazoa</taxon>
        <taxon>Chordata</taxon>
        <taxon>Craniata</taxon>
        <taxon>Vertebrata</taxon>
        <taxon>Euteleostomi</taxon>
        <taxon>Actinopterygii</taxon>
        <taxon>Neopterygii</taxon>
        <taxon>Teleostei</taxon>
        <taxon>Neoteleostei</taxon>
        <taxon>Acanthomorphata</taxon>
        <taxon>Ovalentaria</taxon>
        <taxon>Blenniimorphae</taxon>
        <taxon>Blenniiformes</taxon>
        <taxon>Blennioidei</taxon>
        <taxon>Blenniidae</taxon>
        <taxon>Salariinae</taxon>
        <taxon>Salarias</taxon>
    </lineage>
</organism>